<evidence type="ECO:0000313" key="3">
    <source>
        <dbReference type="Proteomes" id="UP001055286"/>
    </source>
</evidence>
<reference evidence="2" key="1">
    <citation type="journal article" date="2016" name="Front. Microbiol.">
        <title>Genome Sequence of the Piezophilic, Mesophilic Sulfate-Reducing Bacterium Desulfovibrio indicus J2T.</title>
        <authorList>
            <person name="Cao J."/>
            <person name="Maignien L."/>
            <person name="Shao Z."/>
            <person name="Alain K."/>
            <person name="Jebbar M."/>
        </authorList>
    </citation>
    <scope>NUCLEOTIDE SEQUENCE</scope>
    <source>
        <strain evidence="2">JCM 32048</strain>
    </source>
</reference>
<dbReference type="InterPro" id="IPR052942">
    <property type="entry name" value="LPS_cholinephosphotransferase"/>
</dbReference>
<accession>A0AA37HIR7</accession>
<dbReference type="AlphaFoldDB" id="A0AA37HIR7"/>
<dbReference type="InterPro" id="IPR007074">
    <property type="entry name" value="LicD/FKTN/FKRP_NTP_transf"/>
</dbReference>
<dbReference type="Proteomes" id="UP001055286">
    <property type="component" value="Unassembled WGS sequence"/>
</dbReference>
<feature type="domain" description="LicD/FKTN/FKRP nucleotidyltransferase" evidence="1">
    <location>
        <begin position="108"/>
        <end position="136"/>
    </location>
</feature>
<gene>
    <name evidence="2" type="ORF">MPEAHAMD_6503</name>
</gene>
<dbReference type="PANTHER" id="PTHR43404:SF1">
    <property type="entry name" value="MNN4P"/>
    <property type="match status" value="1"/>
</dbReference>
<sequence length="496" mass="55322">MQLLDITKAVCDVIDATDPASDDFQVAKLALELKLGLIQVVETEIASSSDKDIAWTRVQRAVKIAFGEGYVLTQHGVSKSLGASLSPTRQAKVVSGVSNFLDRLTFACGLSCFLTSGTLLGIIRDGQLIAHDDDIDSACICNSSDNFNWALEWNHVFNVINKSGVAKAERHLPGLLHVTIQLDSGDTFRFDLFAARIENDSFIEYPLNVNLIKKIDVVPIRRINFLGSDVSIPADPERFLWANYGDGWRIPDPLHRFDWSLSAKQYHDRLMAMNDRPPAVQWLRDQIRPLDGPGQATSSSDFGSYKISALDHSLRLSGHKAPSVLLFGAMSDVLVRTLNQRADAGELTVVVVDFTDLLDEDFGDLRQGDRTITQSVLSQMSSGRKFFFNDQARLRSYLTALGRKFDVIYLDTCTRARTLSAFSVLAEFLDETVIVTFDDFLFEDKGVFRSGQYEALIDLAKTSDFRFSWLGRTNWSQVIFSCVNNTSAIEAISRRS</sequence>
<comment type="caution">
    <text evidence="2">The sequence shown here is derived from an EMBL/GenBank/DDBJ whole genome shotgun (WGS) entry which is preliminary data.</text>
</comment>
<keyword evidence="3" id="KW-1185">Reference proteome</keyword>
<evidence type="ECO:0000259" key="1">
    <source>
        <dbReference type="Pfam" id="PF04991"/>
    </source>
</evidence>
<evidence type="ECO:0000313" key="2">
    <source>
        <dbReference type="EMBL" id="GJD66306.1"/>
    </source>
</evidence>
<dbReference type="Pfam" id="PF04991">
    <property type="entry name" value="LicD"/>
    <property type="match status" value="1"/>
</dbReference>
<dbReference type="PANTHER" id="PTHR43404">
    <property type="entry name" value="LIPOPOLYSACCHARIDE CHOLINEPHOSPHOTRANSFERASE LICD"/>
    <property type="match status" value="1"/>
</dbReference>
<name>A0AA37HIR7_9HYPH</name>
<dbReference type="EMBL" id="BPQJ01000060">
    <property type="protein sequence ID" value="GJD66306.1"/>
    <property type="molecule type" value="Genomic_DNA"/>
</dbReference>
<dbReference type="GO" id="GO:0009100">
    <property type="term" value="P:glycoprotein metabolic process"/>
    <property type="evidence" value="ECO:0007669"/>
    <property type="project" value="UniProtKB-ARBA"/>
</dbReference>
<proteinExistence type="predicted"/>
<reference evidence="2" key="2">
    <citation type="submission" date="2021-08" db="EMBL/GenBank/DDBJ databases">
        <authorList>
            <person name="Tani A."/>
            <person name="Ola A."/>
            <person name="Ogura Y."/>
            <person name="Katsura K."/>
            <person name="Hayashi T."/>
        </authorList>
    </citation>
    <scope>NUCLEOTIDE SEQUENCE</scope>
    <source>
        <strain evidence="2">JCM 32048</strain>
    </source>
</reference>
<dbReference type="RefSeq" id="WP_238193419.1">
    <property type="nucleotide sequence ID" value="NZ_BPQJ01000060.1"/>
</dbReference>
<organism evidence="2 3">
    <name type="scientific">Methylobacterium frigidaeris</name>
    <dbReference type="NCBI Taxonomy" id="2038277"/>
    <lineage>
        <taxon>Bacteria</taxon>
        <taxon>Pseudomonadati</taxon>
        <taxon>Pseudomonadota</taxon>
        <taxon>Alphaproteobacteria</taxon>
        <taxon>Hyphomicrobiales</taxon>
        <taxon>Methylobacteriaceae</taxon>
        <taxon>Methylobacterium</taxon>
    </lineage>
</organism>
<protein>
    <recommendedName>
        <fullName evidence="1">LicD/FKTN/FKRP nucleotidyltransferase domain-containing protein</fullName>
    </recommendedName>
</protein>